<accession>A0A9K3J4P4</accession>
<organism evidence="1 2">
    <name type="scientific">Helianthus annuus</name>
    <name type="common">Common sunflower</name>
    <dbReference type="NCBI Taxonomy" id="4232"/>
    <lineage>
        <taxon>Eukaryota</taxon>
        <taxon>Viridiplantae</taxon>
        <taxon>Streptophyta</taxon>
        <taxon>Embryophyta</taxon>
        <taxon>Tracheophyta</taxon>
        <taxon>Spermatophyta</taxon>
        <taxon>Magnoliopsida</taxon>
        <taxon>eudicotyledons</taxon>
        <taxon>Gunneridae</taxon>
        <taxon>Pentapetalae</taxon>
        <taxon>asterids</taxon>
        <taxon>campanulids</taxon>
        <taxon>Asterales</taxon>
        <taxon>Asteraceae</taxon>
        <taxon>Asteroideae</taxon>
        <taxon>Heliantheae alliance</taxon>
        <taxon>Heliantheae</taxon>
        <taxon>Helianthus</taxon>
    </lineage>
</organism>
<gene>
    <name evidence="1" type="ORF">HanXRQr2_Chr04g0138901</name>
</gene>
<reference evidence="1" key="1">
    <citation type="journal article" date="2017" name="Nature">
        <title>The sunflower genome provides insights into oil metabolism, flowering and Asterid evolution.</title>
        <authorList>
            <person name="Badouin H."/>
            <person name="Gouzy J."/>
            <person name="Grassa C.J."/>
            <person name="Murat F."/>
            <person name="Staton S.E."/>
            <person name="Cottret L."/>
            <person name="Lelandais-Briere C."/>
            <person name="Owens G.L."/>
            <person name="Carrere S."/>
            <person name="Mayjonade B."/>
            <person name="Legrand L."/>
            <person name="Gill N."/>
            <person name="Kane N.C."/>
            <person name="Bowers J.E."/>
            <person name="Hubner S."/>
            <person name="Bellec A."/>
            <person name="Berard A."/>
            <person name="Berges H."/>
            <person name="Blanchet N."/>
            <person name="Boniface M.C."/>
            <person name="Brunel D."/>
            <person name="Catrice O."/>
            <person name="Chaidir N."/>
            <person name="Claudel C."/>
            <person name="Donnadieu C."/>
            <person name="Faraut T."/>
            <person name="Fievet G."/>
            <person name="Helmstetter N."/>
            <person name="King M."/>
            <person name="Knapp S.J."/>
            <person name="Lai Z."/>
            <person name="Le Paslier M.C."/>
            <person name="Lippi Y."/>
            <person name="Lorenzon L."/>
            <person name="Mandel J.R."/>
            <person name="Marage G."/>
            <person name="Marchand G."/>
            <person name="Marquand E."/>
            <person name="Bret-Mestries E."/>
            <person name="Morien E."/>
            <person name="Nambeesan S."/>
            <person name="Nguyen T."/>
            <person name="Pegot-Espagnet P."/>
            <person name="Pouilly N."/>
            <person name="Raftis F."/>
            <person name="Sallet E."/>
            <person name="Schiex T."/>
            <person name="Thomas J."/>
            <person name="Vandecasteele C."/>
            <person name="Vares D."/>
            <person name="Vear F."/>
            <person name="Vautrin S."/>
            <person name="Crespi M."/>
            <person name="Mangin B."/>
            <person name="Burke J.M."/>
            <person name="Salse J."/>
            <person name="Munos S."/>
            <person name="Vincourt P."/>
            <person name="Rieseberg L.H."/>
            <person name="Langlade N.B."/>
        </authorList>
    </citation>
    <scope>NUCLEOTIDE SEQUENCE</scope>
    <source>
        <tissue evidence="1">Leaves</tissue>
    </source>
</reference>
<evidence type="ECO:0000313" key="1">
    <source>
        <dbReference type="EMBL" id="KAF5807865.1"/>
    </source>
</evidence>
<keyword evidence="2" id="KW-1185">Reference proteome</keyword>
<dbReference type="Gramene" id="mRNA:HanXRQr2_Chr04g0138901">
    <property type="protein sequence ID" value="CDS:HanXRQr2_Chr04g0138901.1"/>
    <property type="gene ID" value="HanXRQr2_Chr04g0138901"/>
</dbReference>
<evidence type="ECO:0000313" key="2">
    <source>
        <dbReference type="Proteomes" id="UP000215914"/>
    </source>
</evidence>
<comment type="caution">
    <text evidence="1">The sequence shown here is derived from an EMBL/GenBank/DDBJ whole genome shotgun (WGS) entry which is preliminary data.</text>
</comment>
<dbReference type="Proteomes" id="UP000215914">
    <property type="component" value="Unassembled WGS sequence"/>
</dbReference>
<reference evidence="1" key="2">
    <citation type="submission" date="2020-06" db="EMBL/GenBank/DDBJ databases">
        <title>Helianthus annuus Genome sequencing and assembly Release 2.</title>
        <authorList>
            <person name="Gouzy J."/>
            <person name="Langlade N."/>
            <person name="Munos S."/>
        </authorList>
    </citation>
    <scope>NUCLEOTIDE SEQUENCE</scope>
    <source>
        <tissue evidence="1">Leaves</tissue>
    </source>
</reference>
<dbReference type="EMBL" id="MNCJ02000319">
    <property type="protein sequence ID" value="KAF5807865.1"/>
    <property type="molecule type" value="Genomic_DNA"/>
</dbReference>
<name>A0A9K3J4P4_HELAN</name>
<proteinExistence type="predicted"/>
<sequence>MNNLSTWGTQEKHGLYLSTWGTLEEFESYISTWCTHETGFYENSIYSQNMFSYKVYKSAKQNGMNSHQHYVDVFPKLTCISGN</sequence>
<dbReference type="AlphaFoldDB" id="A0A9K3J4P4"/>
<protein>
    <submittedName>
        <fullName evidence="1">Uncharacterized protein</fullName>
    </submittedName>
</protein>